<proteinExistence type="predicted"/>
<name>A0AAD5VH37_9AGAR</name>
<evidence type="ECO:0000313" key="3">
    <source>
        <dbReference type="Proteomes" id="UP001213000"/>
    </source>
</evidence>
<feature type="transmembrane region" description="Helical" evidence="1">
    <location>
        <begin position="160"/>
        <end position="186"/>
    </location>
</feature>
<accession>A0AAD5VH37</accession>
<feature type="transmembrane region" description="Helical" evidence="1">
    <location>
        <begin position="112"/>
        <end position="130"/>
    </location>
</feature>
<dbReference type="Proteomes" id="UP001213000">
    <property type="component" value="Unassembled WGS sequence"/>
</dbReference>
<protein>
    <submittedName>
        <fullName evidence="2">Uncharacterized protein</fullName>
    </submittedName>
</protein>
<evidence type="ECO:0000313" key="2">
    <source>
        <dbReference type="EMBL" id="KAJ3558610.1"/>
    </source>
</evidence>
<evidence type="ECO:0000256" key="1">
    <source>
        <dbReference type="SAM" id="Phobius"/>
    </source>
</evidence>
<reference evidence="2" key="1">
    <citation type="submission" date="2022-07" db="EMBL/GenBank/DDBJ databases">
        <title>Genome Sequence of Leucocoprinus birnbaumii.</title>
        <authorList>
            <person name="Buettner E."/>
        </authorList>
    </citation>
    <scope>NUCLEOTIDE SEQUENCE</scope>
    <source>
        <strain evidence="2">VT141</strain>
    </source>
</reference>
<feature type="transmembrane region" description="Helical" evidence="1">
    <location>
        <begin position="41"/>
        <end position="64"/>
    </location>
</feature>
<keyword evidence="1" id="KW-1133">Transmembrane helix</keyword>
<feature type="transmembrane region" description="Helical" evidence="1">
    <location>
        <begin position="76"/>
        <end position="100"/>
    </location>
</feature>
<keyword evidence="1" id="KW-0472">Membrane</keyword>
<organism evidence="2 3">
    <name type="scientific">Leucocoprinus birnbaumii</name>
    <dbReference type="NCBI Taxonomy" id="56174"/>
    <lineage>
        <taxon>Eukaryota</taxon>
        <taxon>Fungi</taxon>
        <taxon>Dikarya</taxon>
        <taxon>Basidiomycota</taxon>
        <taxon>Agaricomycotina</taxon>
        <taxon>Agaricomycetes</taxon>
        <taxon>Agaricomycetidae</taxon>
        <taxon>Agaricales</taxon>
        <taxon>Agaricineae</taxon>
        <taxon>Agaricaceae</taxon>
        <taxon>Leucocoprinus</taxon>
    </lineage>
</organism>
<keyword evidence="1" id="KW-0812">Transmembrane</keyword>
<keyword evidence="3" id="KW-1185">Reference proteome</keyword>
<feature type="transmembrane region" description="Helical" evidence="1">
    <location>
        <begin position="207"/>
        <end position="227"/>
    </location>
</feature>
<gene>
    <name evidence="2" type="ORF">NP233_g11474</name>
</gene>
<sequence length="250" mass="27908">MGARYLSAVGLSLLVYDRLTHLDEEVADVWSDLRRNKWLKAMFLCGRLSAEAYMVYCAAVMGGFSNALDQKDCRRYIIIGPLLLKVSAINAEGVVICRLWSLWDDSRRVKCAIGAMAIIVVLTVVVATVLEVLQLPEFTIAADFLKSRQCLFNFPGQASILSMVVEASVFLAWDVFIVIIFTASTLGTPYQCSRDILVQFKRDGGRYFICLCSSVHVFLLYDFWQGFSGPSVLSLMPESSIELAKTWNIG</sequence>
<dbReference type="EMBL" id="JANIEX010001385">
    <property type="protein sequence ID" value="KAJ3558610.1"/>
    <property type="molecule type" value="Genomic_DNA"/>
</dbReference>
<comment type="caution">
    <text evidence="2">The sequence shown here is derived from an EMBL/GenBank/DDBJ whole genome shotgun (WGS) entry which is preliminary data.</text>
</comment>
<dbReference type="AlphaFoldDB" id="A0AAD5VH37"/>